<name>A0A0R2KH69_9LACO</name>
<accession>A0A0R2KH69</accession>
<proteinExistence type="predicted"/>
<dbReference type="PATRIC" id="fig|1122146.4.peg.737"/>
<dbReference type="InterPro" id="IPR046749">
    <property type="entry name" value="SHOCT_2"/>
</dbReference>
<feature type="domain" description="SHOCT-like" evidence="1">
    <location>
        <begin position="1"/>
        <end position="51"/>
    </location>
</feature>
<organism evidence="2 3">
    <name type="scientific">Ligilactobacillus ceti DSM 22408</name>
    <dbReference type="NCBI Taxonomy" id="1122146"/>
    <lineage>
        <taxon>Bacteria</taxon>
        <taxon>Bacillati</taxon>
        <taxon>Bacillota</taxon>
        <taxon>Bacilli</taxon>
        <taxon>Lactobacillales</taxon>
        <taxon>Lactobacillaceae</taxon>
        <taxon>Ligilactobacillus</taxon>
    </lineage>
</organism>
<dbReference type="EMBL" id="JQBZ01000025">
    <property type="protein sequence ID" value="KRN88739.1"/>
    <property type="molecule type" value="Genomic_DNA"/>
</dbReference>
<comment type="caution">
    <text evidence="2">The sequence shown here is derived from an EMBL/GenBank/DDBJ whole genome shotgun (WGS) entry which is preliminary data.</text>
</comment>
<sequence>MDKEKQNEMMYQVAISFYQKLLDDGVISKSEFKNIRGILLEKYKPYISELSADLT</sequence>
<dbReference type="RefSeq" id="WP_155885136.1">
    <property type="nucleotide sequence ID" value="NZ_JQBZ01000025.1"/>
</dbReference>
<dbReference type="Proteomes" id="UP000051500">
    <property type="component" value="Unassembled WGS sequence"/>
</dbReference>
<keyword evidence="3" id="KW-1185">Reference proteome</keyword>
<dbReference type="STRING" id="1122146.IV53_GL000707"/>
<reference evidence="2 3" key="1">
    <citation type="journal article" date="2015" name="Genome Announc.">
        <title>Expanding the biotechnology potential of lactobacilli through comparative genomics of 213 strains and associated genera.</title>
        <authorList>
            <person name="Sun Z."/>
            <person name="Harris H.M."/>
            <person name="McCann A."/>
            <person name="Guo C."/>
            <person name="Argimon S."/>
            <person name="Zhang W."/>
            <person name="Yang X."/>
            <person name="Jeffery I.B."/>
            <person name="Cooney J.C."/>
            <person name="Kagawa T.F."/>
            <person name="Liu W."/>
            <person name="Song Y."/>
            <person name="Salvetti E."/>
            <person name="Wrobel A."/>
            <person name="Rasinkangas P."/>
            <person name="Parkhill J."/>
            <person name="Rea M.C."/>
            <person name="O'Sullivan O."/>
            <person name="Ritari J."/>
            <person name="Douillard F.P."/>
            <person name="Paul Ross R."/>
            <person name="Yang R."/>
            <person name="Briner A.E."/>
            <person name="Felis G.E."/>
            <person name="de Vos W.M."/>
            <person name="Barrangou R."/>
            <person name="Klaenhammer T.R."/>
            <person name="Caufield P.W."/>
            <person name="Cui Y."/>
            <person name="Zhang H."/>
            <person name="O'Toole P.W."/>
        </authorList>
    </citation>
    <scope>NUCLEOTIDE SEQUENCE [LARGE SCALE GENOMIC DNA]</scope>
    <source>
        <strain evidence="2 3">DSM 22408</strain>
    </source>
</reference>
<gene>
    <name evidence="2" type="ORF">IV53_GL000707</name>
</gene>
<dbReference type="Pfam" id="PF20612">
    <property type="entry name" value="SHOCT_2"/>
    <property type="match status" value="1"/>
</dbReference>
<evidence type="ECO:0000313" key="2">
    <source>
        <dbReference type="EMBL" id="KRN88739.1"/>
    </source>
</evidence>
<evidence type="ECO:0000313" key="3">
    <source>
        <dbReference type="Proteomes" id="UP000051500"/>
    </source>
</evidence>
<protein>
    <recommendedName>
        <fullName evidence="1">SHOCT-like domain-containing protein</fullName>
    </recommendedName>
</protein>
<evidence type="ECO:0000259" key="1">
    <source>
        <dbReference type="Pfam" id="PF20612"/>
    </source>
</evidence>
<dbReference type="AlphaFoldDB" id="A0A0R2KH69"/>